<feature type="domain" description="Tyrosine specific protein phosphatases" evidence="2">
    <location>
        <begin position="70"/>
        <end position="128"/>
    </location>
</feature>
<evidence type="ECO:0000259" key="1">
    <source>
        <dbReference type="PROSITE" id="PS50054"/>
    </source>
</evidence>
<dbReference type="OMA" id="CAYLMWK"/>
<organism evidence="3 4">
    <name type="scientific">Agaricus bisporus var. burnettii</name>
    <dbReference type="NCBI Taxonomy" id="192524"/>
    <lineage>
        <taxon>Eukaryota</taxon>
        <taxon>Fungi</taxon>
        <taxon>Dikarya</taxon>
        <taxon>Basidiomycota</taxon>
        <taxon>Agaricomycotina</taxon>
        <taxon>Agaricomycetes</taxon>
        <taxon>Agaricomycetidae</taxon>
        <taxon>Agaricales</taxon>
        <taxon>Agaricineae</taxon>
        <taxon>Agaricaceae</taxon>
        <taxon>Agaricus</taxon>
    </lineage>
</organism>
<accession>A0A8H7F334</accession>
<dbReference type="PANTHER" id="PTHR46377">
    <property type="entry name" value="DUAL SPECIFICITY PROTEIN PHOSPHATASE 19"/>
    <property type="match status" value="1"/>
</dbReference>
<evidence type="ECO:0000313" key="4">
    <source>
        <dbReference type="Proteomes" id="UP000629468"/>
    </source>
</evidence>
<proteinExistence type="predicted"/>
<gene>
    <name evidence="3" type="ORF">Agabi119p4_4332</name>
</gene>
<dbReference type="EMBL" id="JABXXO010000006">
    <property type="protein sequence ID" value="KAF7775939.1"/>
    <property type="molecule type" value="Genomic_DNA"/>
</dbReference>
<sequence>MAQLRNVEAIIDNKLYLGNILAARSTRTLSERRITHILSVCNEAIPAEVPESGISHKRINIEDIESADILIYLPAICQFIHQALTTGGTVLVHSVKGVSRSAAAVVAYFMWTRRLGATDATELVRRARDTIWINPGFHEQLVLFQICQYNPHPGDGVYASWKAKVELRLRAAGRR</sequence>
<dbReference type="Gene3D" id="3.90.190.10">
    <property type="entry name" value="Protein tyrosine phosphatase superfamily"/>
    <property type="match status" value="1"/>
</dbReference>
<dbReference type="Pfam" id="PF00782">
    <property type="entry name" value="DSPc"/>
    <property type="match status" value="1"/>
</dbReference>
<comment type="caution">
    <text evidence="3">The sequence shown here is derived from an EMBL/GenBank/DDBJ whole genome shotgun (WGS) entry which is preliminary data.</text>
</comment>
<dbReference type="InterPro" id="IPR020422">
    <property type="entry name" value="TYR_PHOSPHATASE_DUAL_dom"/>
</dbReference>
<feature type="domain" description="Tyrosine-protein phosphatase" evidence="1">
    <location>
        <begin position="6"/>
        <end position="150"/>
    </location>
</feature>
<evidence type="ECO:0008006" key="5">
    <source>
        <dbReference type="Google" id="ProtNLM"/>
    </source>
</evidence>
<dbReference type="PANTHER" id="PTHR46377:SF1">
    <property type="entry name" value="DUAL SPECIFICITY PROTEIN PHOSPHATASE 19"/>
    <property type="match status" value="1"/>
</dbReference>
<dbReference type="InterPro" id="IPR000340">
    <property type="entry name" value="Dual-sp_phosphatase_cat-dom"/>
</dbReference>
<dbReference type="GO" id="GO:0008579">
    <property type="term" value="F:JUN kinase phosphatase activity"/>
    <property type="evidence" value="ECO:0007669"/>
    <property type="project" value="TreeGrafter"/>
</dbReference>
<name>A0A8H7F334_AGABI</name>
<reference evidence="3 4" key="1">
    <citation type="journal article" name="Sci. Rep.">
        <title>Telomere-to-telomere assembled and centromere annotated genomes of the two main subspecies of the button mushroom Agaricus bisporus reveal especially polymorphic chromosome ends.</title>
        <authorList>
            <person name="Sonnenberg A.S.M."/>
            <person name="Sedaghat-Telgerd N."/>
            <person name="Lavrijssen B."/>
            <person name="Ohm R.A."/>
            <person name="Hendrickx P.M."/>
            <person name="Scholtmeijer K."/>
            <person name="Baars J.J.P."/>
            <person name="van Peer A."/>
        </authorList>
    </citation>
    <scope>NUCLEOTIDE SEQUENCE [LARGE SCALE GENOMIC DNA]</scope>
    <source>
        <strain evidence="3 4">H119_p4</strain>
    </source>
</reference>
<dbReference type="CDD" id="cd14498">
    <property type="entry name" value="DSP"/>
    <property type="match status" value="1"/>
</dbReference>
<evidence type="ECO:0000259" key="2">
    <source>
        <dbReference type="PROSITE" id="PS50056"/>
    </source>
</evidence>
<dbReference type="GO" id="GO:0005737">
    <property type="term" value="C:cytoplasm"/>
    <property type="evidence" value="ECO:0007669"/>
    <property type="project" value="TreeGrafter"/>
</dbReference>
<dbReference type="PROSITE" id="PS50054">
    <property type="entry name" value="TYR_PHOSPHATASE_DUAL"/>
    <property type="match status" value="1"/>
</dbReference>
<protein>
    <recommendedName>
        <fullName evidence="5">Protein-tyrosine-phosphatase</fullName>
    </recommendedName>
</protein>
<dbReference type="SUPFAM" id="SSF52799">
    <property type="entry name" value="(Phosphotyrosine protein) phosphatases II"/>
    <property type="match status" value="1"/>
</dbReference>
<dbReference type="InterPro" id="IPR029021">
    <property type="entry name" value="Prot-tyrosine_phosphatase-like"/>
</dbReference>
<dbReference type="SMART" id="SM00195">
    <property type="entry name" value="DSPc"/>
    <property type="match status" value="1"/>
</dbReference>
<dbReference type="InterPro" id="IPR000387">
    <property type="entry name" value="Tyr_Pase_dom"/>
</dbReference>
<dbReference type="PROSITE" id="PS50056">
    <property type="entry name" value="TYR_PHOSPHATASE_2"/>
    <property type="match status" value="1"/>
</dbReference>
<dbReference type="Proteomes" id="UP000629468">
    <property type="component" value="Unassembled WGS sequence"/>
</dbReference>
<evidence type="ECO:0000313" key="3">
    <source>
        <dbReference type="EMBL" id="KAF7775939.1"/>
    </source>
</evidence>
<dbReference type="AlphaFoldDB" id="A0A8H7F334"/>